<organism evidence="5 6">
    <name type="scientific">Saponaria officinalis</name>
    <name type="common">Common soapwort</name>
    <name type="synonym">Lychnis saponaria</name>
    <dbReference type="NCBI Taxonomy" id="3572"/>
    <lineage>
        <taxon>Eukaryota</taxon>
        <taxon>Viridiplantae</taxon>
        <taxon>Streptophyta</taxon>
        <taxon>Embryophyta</taxon>
        <taxon>Tracheophyta</taxon>
        <taxon>Spermatophyta</taxon>
        <taxon>Magnoliopsida</taxon>
        <taxon>eudicotyledons</taxon>
        <taxon>Gunneridae</taxon>
        <taxon>Pentapetalae</taxon>
        <taxon>Caryophyllales</taxon>
        <taxon>Caryophyllaceae</taxon>
        <taxon>Caryophylleae</taxon>
        <taxon>Saponaria</taxon>
    </lineage>
</organism>
<feature type="signal peptide" evidence="3">
    <location>
        <begin position="1"/>
        <end position="20"/>
    </location>
</feature>
<keyword evidence="6" id="KW-1185">Reference proteome</keyword>
<dbReference type="SUPFAM" id="SSF82153">
    <property type="entry name" value="FAS1 domain"/>
    <property type="match status" value="1"/>
</dbReference>
<dbReference type="AlphaFoldDB" id="A0AAW1MQ89"/>
<dbReference type="Gene3D" id="2.30.180.10">
    <property type="entry name" value="FAS1 domain"/>
    <property type="match status" value="1"/>
</dbReference>
<sequence length="290" mass="31106">MASFIFFLLFSLLTATTTAAATVAAPTFSPSPLLQPQPPSTSHKNTTTVTPFSLLPQPPSSSAHNSAQLNSIIDAIVGATDFSNWANLLPSADVSTIPLSATLFITDDDRRPPITAAANPLLHVIPRRFSFSELQLFPTGARLPTLVPGTTLLITNNSAVNFTINSAKLIKPDMYQNAIVSVHGLDSLLSPPANQAELRNSRQRRQPRRKRPRDSPPSEANPQSPKPPEVSVGAKPSCSWHKVAATVVLVLVVLHFLGFPKLHIVCIIDHGSSAQGHFRYSAGCSGNFVI</sequence>
<evidence type="ECO:0000256" key="3">
    <source>
        <dbReference type="SAM" id="SignalP"/>
    </source>
</evidence>
<dbReference type="Proteomes" id="UP001443914">
    <property type="component" value="Unassembled WGS sequence"/>
</dbReference>
<dbReference type="InterPro" id="IPR052806">
    <property type="entry name" value="Fasciclin-like_AGP"/>
</dbReference>
<protein>
    <recommendedName>
        <fullName evidence="4">FAS1 domain-containing protein</fullName>
    </recommendedName>
</protein>
<dbReference type="InterPro" id="IPR000782">
    <property type="entry name" value="FAS1_domain"/>
</dbReference>
<dbReference type="InterPro" id="IPR036378">
    <property type="entry name" value="FAS1_dom_sf"/>
</dbReference>
<evidence type="ECO:0000313" key="5">
    <source>
        <dbReference type="EMBL" id="KAK9747732.1"/>
    </source>
</evidence>
<evidence type="ECO:0000259" key="4">
    <source>
        <dbReference type="SMART" id="SM00554"/>
    </source>
</evidence>
<proteinExistence type="inferred from homology"/>
<gene>
    <name evidence="5" type="ORF">RND81_02G012200</name>
</gene>
<evidence type="ECO:0000313" key="6">
    <source>
        <dbReference type="Proteomes" id="UP001443914"/>
    </source>
</evidence>
<feature type="region of interest" description="Disordered" evidence="2">
    <location>
        <begin position="28"/>
        <end position="51"/>
    </location>
</feature>
<dbReference type="FunFam" id="2.30.180.10:FF:000046">
    <property type="entry name" value="Fasciclin-like arabinogalactan family protein"/>
    <property type="match status" value="1"/>
</dbReference>
<comment type="similarity">
    <text evidence="1">Belongs to the fasciclin-like AGP family.</text>
</comment>
<comment type="caution">
    <text evidence="5">The sequence shown here is derived from an EMBL/GenBank/DDBJ whole genome shotgun (WGS) entry which is preliminary data.</text>
</comment>
<feature type="compositionally biased region" description="Basic residues" evidence="2">
    <location>
        <begin position="201"/>
        <end position="212"/>
    </location>
</feature>
<name>A0AAW1MQ89_SAPOF</name>
<keyword evidence="3" id="KW-0732">Signal</keyword>
<feature type="region of interest" description="Disordered" evidence="2">
    <location>
        <begin position="191"/>
        <end position="233"/>
    </location>
</feature>
<accession>A0AAW1MQ89</accession>
<dbReference type="PANTHER" id="PTHR33985:SF5">
    <property type="entry name" value="FASCICLIN-LIKE ARABINOGALACTAN FAMILY PROTEIN"/>
    <property type="match status" value="1"/>
</dbReference>
<dbReference type="EMBL" id="JBDFQZ010000002">
    <property type="protein sequence ID" value="KAK9747732.1"/>
    <property type="molecule type" value="Genomic_DNA"/>
</dbReference>
<dbReference type="SMART" id="SM00554">
    <property type="entry name" value="FAS1"/>
    <property type="match status" value="1"/>
</dbReference>
<dbReference type="PANTHER" id="PTHR33985">
    <property type="entry name" value="OS02G0491300 PROTEIN-RELATED"/>
    <property type="match status" value="1"/>
</dbReference>
<feature type="domain" description="FAS1" evidence="4">
    <location>
        <begin position="102"/>
        <end position="192"/>
    </location>
</feature>
<feature type="chain" id="PRO_5043396548" description="FAS1 domain-containing protein" evidence="3">
    <location>
        <begin position="21"/>
        <end position="290"/>
    </location>
</feature>
<reference evidence="5" key="1">
    <citation type="submission" date="2024-03" db="EMBL/GenBank/DDBJ databases">
        <title>WGS assembly of Saponaria officinalis var. Norfolk2.</title>
        <authorList>
            <person name="Jenkins J."/>
            <person name="Shu S."/>
            <person name="Grimwood J."/>
            <person name="Barry K."/>
            <person name="Goodstein D."/>
            <person name="Schmutz J."/>
            <person name="Leebens-Mack J."/>
            <person name="Osbourn A."/>
        </authorList>
    </citation>
    <scope>NUCLEOTIDE SEQUENCE [LARGE SCALE GENOMIC DNA]</scope>
    <source>
        <strain evidence="5">JIC</strain>
    </source>
</reference>
<evidence type="ECO:0000256" key="1">
    <source>
        <dbReference type="ARBA" id="ARBA00007843"/>
    </source>
</evidence>
<evidence type="ECO:0000256" key="2">
    <source>
        <dbReference type="SAM" id="MobiDB-lite"/>
    </source>
</evidence>